<reference evidence="1" key="2">
    <citation type="submission" date="2018-03" db="EMBL/GenBank/DDBJ databases">
        <title>The Triticum urartu genome reveals the dynamic nature of wheat genome evolution.</title>
        <authorList>
            <person name="Ling H."/>
            <person name="Ma B."/>
            <person name="Shi X."/>
            <person name="Liu H."/>
            <person name="Dong L."/>
            <person name="Sun H."/>
            <person name="Cao Y."/>
            <person name="Gao Q."/>
            <person name="Zheng S."/>
            <person name="Li Y."/>
            <person name="Yu Y."/>
            <person name="Du H."/>
            <person name="Qi M."/>
            <person name="Li Y."/>
            <person name="Yu H."/>
            <person name="Cui Y."/>
            <person name="Wang N."/>
            <person name="Chen C."/>
            <person name="Wu H."/>
            <person name="Zhao Y."/>
            <person name="Zhang J."/>
            <person name="Li Y."/>
            <person name="Zhou W."/>
            <person name="Zhang B."/>
            <person name="Hu W."/>
            <person name="Eijk M."/>
            <person name="Tang J."/>
            <person name="Witsenboer H."/>
            <person name="Zhao S."/>
            <person name="Li Z."/>
            <person name="Zhang A."/>
            <person name="Wang D."/>
            <person name="Liang C."/>
        </authorList>
    </citation>
    <scope>NUCLEOTIDE SEQUENCE [LARGE SCALE GENOMIC DNA]</scope>
    <source>
        <strain evidence="1">cv. G1812</strain>
    </source>
</reference>
<reference evidence="1" key="3">
    <citation type="submission" date="2022-06" db="UniProtKB">
        <authorList>
            <consortium name="EnsemblPlants"/>
        </authorList>
    </citation>
    <scope>IDENTIFICATION</scope>
</reference>
<dbReference type="Gramene" id="TuG1812G0700003380.01.T01">
    <property type="protein sequence ID" value="TuG1812G0700003380.01.T01.cds471039"/>
    <property type="gene ID" value="TuG1812G0700003380.01"/>
</dbReference>
<protein>
    <submittedName>
        <fullName evidence="1">Uncharacterized protein</fullName>
    </submittedName>
</protein>
<organism evidence="1 2">
    <name type="scientific">Triticum urartu</name>
    <name type="common">Red wild einkorn</name>
    <name type="synonym">Crithodium urartu</name>
    <dbReference type="NCBI Taxonomy" id="4572"/>
    <lineage>
        <taxon>Eukaryota</taxon>
        <taxon>Viridiplantae</taxon>
        <taxon>Streptophyta</taxon>
        <taxon>Embryophyta</taxon>
        <taxon>Tracheophyta</taxon>
        <taxon>Spermatophyta</taxon>
        <taxon>Magnoliopsida</taxon>
        <taxon>Liliopsida</taxon>
        <taxon>Poales</taxon>
        <taxon>Poaceae</taxon>
        <taxon>BOP clade</taxon>
        <taxon>Pooideae</taxon>
        <taxon>Triticodae</taxon>
        <taxon>Triticeae</taxon>
        <taxon>Triticinae</taxon>
        <taxon>Triticum</taxon>
    </lineage>
</organism>
<evidence type="ECO:0000313" key="1">
    <source>
        <dbReference type="EnsemblPlants" id="TuG1812G0700003380.01.T01.cds471039"/>
    </source>
</evidence>
<proteinExistence type="predicted"/>
<keyword evidence="2" id="KW-1185">Reference proteome</keyword>
<evidence type="ECO:0000313" key="2">
    <source>
        <dbReference type="Proteomes" id="UP000015106"/>
    </source>
</evidence>
<dbReference type="EnsemblPlants" id="TuG1812G0700003380.01.T01">
    <property type="protein sequence ID" value="TuG1812G0700003380.01.T01.cds471039"/>
    <property type="gene ID" value="TuG1812G0700003380.01"/>
</dbReference>
<name>A0A8R7R211_TRIUA</name>
<dbReference type="Proteomes" id="UP000015106">
    <property type="component" value="Chromosome 7"/>
</dbReference>
<reference evidence="2" key="1">
    <citation type="journal article" date="2013" name="Nature">
        <title>Draft genome of the wheat A-genome progenitor Triticum urartu.</title>
        <authorList>
            <person name="Ling H.Q."/>
            <person name="Zhao S."/>
            <person name="Liu D."/>
            <person name="Wang J."/>
            <person name="Sun H."/>
            <person name="Zhang C."/>
            <person name="Fan H."/>
            <person name="Li D."/>
            <person name="Dong L."/>
            <person name="Tao Y."/>
            <person name="Gao C."/>
            <person name="Wu H."/>
            <person name="Li Y."/>
            <person name="Cui Y."/>
            <person name="Guo X."/>
            <person name="Zheng S."/>
            <person name="Wang B."/>
            <person name="Yu K."/>
            <person name="Liang Q."/>
            <person name="Yang W."/>
            <person name="Lou X."/>
            <person name="Chen J."/>
            <person name="Feng M."/>
            <person name="Jian J."/>
            <person name="Zhang X."/>
            <person name="Luo G."/>
            <person name="Jiang Y."/>
            <person name="Liu J."/>
            <person name="Wang Z."/>
            <person name="Sha Y."/>
            <person name="Zhang B."/>
            <person name="Wu H."/>
            <person name="Tang D."/>
            <person name="Shen Q."/>
            <person name="Xue P."/>
            <person name="Zou S."/>
            <person name="Wang X."/>
            <person name="Liu X."/>
            <person name="Wang F."/>
            <person name="Yang Y."/>
            <person name="An X."/>
            <person name="Dong Z."/>
            <person name="Zhang K."/>
            <person name="Zhang X."/>
            <person name="Luo M.C."/>
            <person name="Dvorak J."/>
            <person name="Tong Y."/>
            <person name="Wang J."/>
            <person name="Yang H."/>
            <person name="Li Z."/>
            <person name="Wang D."/>
            <person name="Zhang A."/>
            <person name="Wang J."/>
        </authorList>
    </citation>
    <scope>NUCLEOTIDE SEQUENCE</scope>
    <source>
        <strain evidence="2">cv. G1812</strain>
    </source>
</reference>
<accession>A0A8R7R211</accession>
<sequence length="66" mass="7735">FSLWNVQKAVLCLSATRAETVLYNENKMRNYVGRSVNDLKSIHIFLSKRKIYIHIWNIWSSCSSSN</sequence>
<dbReference type="AlphaFoldDB" id="A0A8R7R211"/>